<dbReference type="AlphaFoldDB" id="A0A9W9TF00"/>
<reference evidence="10" key="1">
    <citation type="submission" date="2022-11" db="EMBL/GenBank/DDBJ databases">
        <authorList>
            <person name="Petersen C."/>
        </authorList>
    </citation>
    <scope>NUCLEOTIDE SEQUENCE</scope>
    <source>
        <strain evidence="10">IBT 19713</strain>
    </source>
</reference>
<dbReference type="RefSeq" id="XP_058326779.1">
    <property type="nucleotide sequence ID" value="XM_058478449.1"/>
</dbReference>
<evidence type="ECO:0000313" key="11">
    <source>
        <dbReference type="Proteomes" id="UP001150941"/>
    </source>
</evidence>
<accession>A0A9W9TF00</accession>
<evidence type="ECO:0000256" key="6">
    <source>
        <dbReference type="ARBA" id="ARBA00023157"/>
    </source>
</evidence>
<comment type="subcellular location">
    <subcellularLocation>
        <location evidence="1">Mitochondrion intermembrane space</location>
    </subcellularLocation>
</comment>
<dbReference type="Proteomes" id="UP001150941">
    <property type="component" value="Unassembled WGS sequence"/>
</dbReference>
<evidence type="ECO:0000256" key="4">
    <source>
        <dbReference type="ARBA" id="ARBA00023008"/>
    </source>
</evidence>
<evidence type="ECO:0000256" key="1">
    <source>
        <dbReference type="ARBA" id="ARBA00004569"/>
    </source>
</evidence>
<evidence type="ECO:0000256" key="5">
    <source>
        <dbReference type="ARBA" id="ARBA00023128"/>
    </source>
</evidence>
<dbReference type="OrthoDB" id="1915887at2759"/>
<keyword evidence="6" id="KW-1015">Disulfide bond</keyword>
<name>A0A9W9TF00_9EURO</name>
<feature type="region of interest" description="Disordered" evidence="9">
    <location>
        <begin position="15"/>
        <end position="44"/>
    </location>
</feature>
<comment type="caution">
    <text evidence="10">The sequence shown here is derived from an EMBL/GenBank/DDBJ whole genome shotgun (WGS) entry which is preliminary data.</text>
</comment>
<keyword evidence="5" id="KW-0496">Mitochondrion</keyword>
<keyword evidence="3 8" id="KW-0479">Metal-binding</keyword>
<organism evidence="10 11">
    <name type="scientific">Penicillium chermesinum</name>
    <dbReference type="NCBI Taxonomy" id="63820"/>
    <lineage>
        <taxon>Eukaryota</taxon>
        <taxon>Fungi</taxon>
        <taxon>Dikarya</taxon>
        <taxon>Ascomycota</taxon>
        <taxon>Pezizomycotina</taxon>
        <taxon>Eurotiomycetes</taxon>
        <taxon>Eurotiomycetidae</taxon>
        <taxon>Eurotiales</taxon>
        <taxon>Aspergillaceae</taxon>
        <taxon>Penicillium</taxon>
    </lineage>
</organism>
<dbReference type="PANTHER" id="PTHR16719">
    <property type="entry name" value="CYTOCHROME C OXIDASE COPPER CHAPERONE"/>
    <property type="match status" value="1"/>
</dbReference>
<dbReference type="GO" id="GO:0005507">
    <property type="term" value="F:copper ion binding"/>
    <property type="evidence" value="ECO:0007669"/>
    <property type="project" value="InterPro"/>
</dbReference>
<dbReference type="GeneID" id="83205752"/>
<dbReference type="FunFam" id="1.10.287.1130:FF:000004">
    <property type="entry name" value="Cytochrome c oxidase copper chaperone"/>
    <property type="match status" value="1"/>
</dbReference>
<dbReference type="InterPro" id="IPR007745">
    <property type="entry name" value="Cyt_c_oxidase_Cu-chaperone"/>
</dbReference>
<evidence type="ECO:0000256" key="8">
    <source>
        <dbReference type="PIRSR" id="PIRSR607745-1"/>
    </source>
</evidence>
<keyword evidence="4 8" id="KW-0186">Copper</keyword>
<protein>
    <recommendedName>
        <fullName evidence="12">Cytochrome c oxidase copper chaperone Cox17</fullName>
    </recommendedName>
</protein>
<gene>
    <name evidence="10" type="ORF">N7468_009153</name>
</gene>
<evidence type="ECO:0000256" key="3">
    <source>
        <dbReference type="ARBA" id="ARBA00022723"/>
    </source>
</evidence>
<keyword evidence="7" id="KW-0143">Chaperone</keyword>
<dbReference type="GO" id="GO:0005758">
    <property type="term" value="C:mitochondrial intermembrane space"/>
    <property type="evidence" value="ECO:0007669"/>
    <property type="project" value="UniProtKB-SubCell"/>
</dbReference>
<evidence type="ECO:0000256" key="2">
    <source>
        <dbReference type="ARBA" id="ARBA00009241"/>
    </source>
</evidence>
<comment type="similarity">
    <text evidence="2">Belongs to the COX17 family.</text>
</comment>
<evidence type="ECO:0000256" key="9">
    <source>
        <dbReference type="SAM" id="MobiDB-lite"/>
    </source>
</evidence>
<dbReference type="Pfam" id="PF05051">
    <property type="entry name" value="COX17"/>
    <property type="match status" value="1"/>
</dbReference>
<dbReference type="InterPro" id="IPR009069">
    <property type="entry name" value="Cys_alpha_HP_mot_SF"/>
</dbReference>
<dbReference type="EMBL" id="JAPQKS010000007">
    <property type="protein sequence ID" value="KAJ5219949.1"/>
    <property type="molecule type" value="Genomic_DNA"/>
</dbReference>
<proteinExistence type="inferred from homology"/>
<feature type="compositionally biased region" description="Pro residues" evidence="9">
    <location>
        <begin position="19"/>
        <end position="30"/>
    </location>
</feature>
<dbReference type="GO" id="GO:0016531">
    <property type="term" value="F:copper chaperone activity"/>
    <property type="evidence" value="ECO:0007669"/>
    <property type="project" value="InterPro"/>
</dbReference>
<feature type="binding site" evidence="8">
    <location>
        <position position="47"/>
    </location>
    <ligand>
        <name>Cu cation</name>
        <dbReference type="ChEBI" id="CHEBI:23378"/>
    </ligand>
</feature>
<sequence length="90" mass="9745">MSWFFGSSSGKLLLTHPAADPPPSKRPLCPPTAQSAAPQTEKPKPCCVCKDEKATRDDCMLFSKSEDPAADCKSTIEQYKTCMAGFGFKV</sequence>
<dbReference type="PANTHER" id="PTHR16719:SF0">
    <property type="entry name" value="CYTOCHROME C OXIDASE COPPER CHAPERONE"/>
    <property type="match status" value="1"/>
</dbReference>
<evidence type="ECO:0000313" key="10">
    <source>
        <dbReference type="EMBL" id="KAJ5219949.1"/>
    </source>
</evidence>
<dbReference type="SUPFAM" id="SSF47072">
    <property type="entry name" value="Cysteine alpha-hairpin motif"/>
    <property type="match status" value="1"/>
</dbReference>
<evidence type="ECO:0000256" key="7">
    <source>
        <dbReference type="ARBA" id="ARBA00023186"/>
    </source>
</evidence>
<evidence type="ECO:0008006" key="12">
    <source>
        <dbReference type="Google" id="ProtNLM"/>
    </source>
</evidence>
<reference evidence="10" key="2">
    <citation type="journal article" date="2023" name="IMA Fungus">
        <title>Comparative genomic study of the Penicillium genus elucidates a diverse pangenome and 15 lateral gene transfer events.</title>
        <authorList>
            <person name="Petersen C."/>
            <person name="Sorensen T."/>
            <person name="Nielsen M.R."/>
            <person name="Sondergaard T.E."/>
            <person name="Sorensen J.L."/>
            <person name="Fitzpatrick D.A."/>
            <person name="Frisvad J.C."/>
            <person name="Nielsen K.L."/>
        </authorList>
    </citation>
    <scope>NUCLEOTIDE SEQUENCE</scope>
    <source>
        <strain evidence="10">IBT 19713</strain>
    </source>
</reference>
<dbReference type="GO" id="GO:0033617">
    <property type="term" value="P:mitochondrial respiratory chain complex IV assembly"/>
    <property type="evidence" value="ECO:0007669"/>
    <property type="project" value="TreeGrafter"/>
</dbReference>
<dbReference type="Gene3D" id="1.10.287.1130">
    <property type="entry name" value="CytochromE C oxidase copper chaperone"/>
    <property type="match status" value="1"/>
</dbReference>
<feature type="binding site" evidence="8">
    <location>
        <position position="46"/>
    </location>
    <ligand>
        <name>Cu cation</name>
        <dbReference type="ChEBI" id="CHEBI:23378"/>
    </ligand>
</feature>
<keyword evidence="11" id="KW-1185">Reference proteome</keyword>